<evidence type="ECO:0000313" key="3">
    <source>
        <dbReference type="EMBL" id="AEK10115.1"/>
    </source>
</evidence>
<dbReference type="GeneID" id="40083997"/>
<organism evidence="3 4">
    <name type="scientific">Mycobacterium phage SirDuracell</name>
    <dbReference type="NCBI Taxonomy" id="1034116"/>
    <lineage>
        <taxon>Viruses</taxon>
        <taxon>Duplodnaviria</taxon>
        <taxon>Heunggongvirae</taxon>
        <taxon>Uroviricota</taxon>
        <taxon>Caudoviricetes</taxon>
        <taxon>Kostyavirus</taxon>
        <taxon>Kostyavirus sirduracell</taxon>
    </lineage>
</organism>
<gene>
    <name evidence="3" type="primary">50</name>
    <name evidence="3" type="ORF">PBI_SIRDURACELL_50</name>
</gene>
<dbReference type="EMBL" id="JF937106">
    <property type="protein sequence ID" value="AEK10115.1"/>
    <property type="molecule type" value="Genomic_DNA"/>
</dbReference>
<keyword evidence="2" id="KW-0812">Transmembrane</keyword>
<feature type="transmembrane region" description="Helical" evidence="2">
    <location>
        <begin position="41"/>
        <end position="60"/>
    </location>
</feature>
<protein>
    <recommendedName>
        <fullName evidence="5">Transmembrane protein</fullName>
    </recommendedName>
</protein>
<keyword evidence="2" id="KW-1133">Transmembrane helix</keyword>
<name>G1D5R5_9CAUD</name>
<keyword evidence="4" id="KW-1185">Reference proteome</keyword>
<reference evidence="3 4" key="1">
    <citation type="journal article" date="2011" name="PLoS ONE">
        <title>Cluster K Mycobacteriophages: Insights into the Evolutionary Origins of Mycobacteriophage TM4.</title>
        <authorList>
            <person name="Pope W.H."/>
            <person name="Ferreira C.M."/>
            <person name="Jacobs-Sera D."/>
            <person name="Benjamin R.C."/>
            <person name="Davis A.J."/>
            <person name="Dejong R.J."/>
            <person name="Elgin S.C."/>
            <person name="Guilfoile F.R."/>
            <person name="Forsyth M.H."/>
            <person name="Harris A.D."/>
            <person name="Harvey S.E."/>
            <person name="Hughes L.E."/>
            <person name="Hynes P.M."/>
            <person name="Jackson A.S."/>
            <person name="Jalal M.D."/>
            <person name="Macmurray E.A."/>
            <person name="Manley C.M."/>
            <person name="McDonough M.J."/>
            <person name="Mosier J.L."/>
            <person name="Osterbann L.J."/>
            <person name="Rabinowitz H.S."/>
            <person name="Rhyan C.N."/>
            <person name="Russell D.A."/>
            <person name="Saha M.S."/>
            <person name="Shaffer C.D."/>
            <person name="Simon S.E."/>
            <person name="Sims E.F."/>
            <person name="Tovar I.G."/>
            <person name="Weisser E.G."/>
            <person name="Wertz J.T."/>
            <person name="Weston-Hafer K.A."/>
            <person name="Williamson K.E."/>
            <person name="Zhang B."/>
            <person name="Cresawn S.G."/>
            <person name="Jain P."/>
            <person name="Piuri M."/>
            <person name="Jacobs W.R.Jr."/>
            <person name="Hendrix R.W."/>
            <person name="Hatfull G.F."/>
        </authorList>
    </citation>
    <scope>NUCLEOTIDE SEQUENCE [LARGE SCALE GENOMIC DNA]</scope>
    <source>
        <strain evidence="3">SirDuracell</strain>
    </source>
</reference>
<proteinExistence type="predicted"/>
<evidence type="ECO:0008006" key="5">
    <source>
        <dbReference type="Google" id="ProtNLM"/>
    </source>
</evidence>
<evidence type="ECO:0000313" key="4">
    <source>
        <dbReference type="Proteomes" id="UP000008417"/>
    </source>
</evidence>
<keyword evidence="2" id="KW-0472">Membrane</keyword>
<dbReference type="KEGG" id="vg:40083997"/>
<feature type="region of interest" description="Disordered" evidence="1">
    <location>
        <begin position="70"/>
        <end position="92"/>
    </location>
</feature>
<feature type="transmembrane region" description="Helical" evidence="2">
    <location>
        <begin position="12"/>
        <end position="35"/>
    </location>
</feature>
<accession>G1D5R5</accession>
<dbReference type="OrthoDB" id="22558at10239"/>
<evidence type="ECO:0000256" key="1">
    <source>
        <dbReference type="SAM" id="MobiDB-lite"/>
    </source>
</evidence>
<evidence type="ECO:0000256" key="2">
    <source>
        <dbReference type="SAM" id="Phobius"/>
    </source>
</evidence>
<dbReference type="Proteomes" id="UP000008417">
    <property type="component" value="Segment"/>
</dbReference>
<dbReference type="RefSeq" id="YP_009607980.1">
    <property type="nucleotide sequence ID" value="NC_041987.1"/>
</dbReference>
<sequence>MQLKGATVIVVKFLWGIVSMSFLILILAALVSFFFGAFGAVFGWLMIVFLATVFIGTVCAEVAKLQAAKQDETPSDVPPFVSPEGPDTVPMAPPRDVFGRPIHNLDS</sequence>